<evidence type="ECO:0000256" key="1">
    <source>
        <dbReference type="SAM" id="Phobius"/>
    </source>
</evidence>
<sequence length="498" mass="56357">MLAARGSLTRALALITITLILSIYFLSKRSTTSPSLNEADSLLSSDEISFRSACDGVNFDSIRDDRAVWDGASYKSFIVARDGSLTLPELDISAGDSVCVVVLLPLTPALTPHFISSNLSPPDSILTYAISTTIRYPIELKQHYRANNLYYGSAYFPHPDIYHLKHTVEHRSHFWLQPSRHPYKPINFESSNRVHVTAPDYNFTKLPTCNPANTQSLNGRWIKKTKYQTLFPFDFYGMFDETQEDHALHDYLFVPDWCRLEYTSIGQGTRCLDKKTVHIWGDGHVRRNLKSIATADRWCDAEKGECICNDDAEPFDTFNWMQDPVVPVRFNSSWHVDTQLHILQTGMVTGSDWTTRFAEWTEKLPQADLVIFSLGSLDIASLHVEPQAFKDALIPFAKALHTAYPTQRIVIRTPRQFAGAVLQGTGWSAGRSQLFAKLIMDELQNLPNIVFWDVAKLGVADYTCLQASNNNYAHRQLVSVENLLLWNAVCYKDTTTTS</sequence>
<dbReference type="AlphaFoldDB" id="A0A8H7UE99"/>
<dbReference type="EMBL" id="JAEPRA010000011">
    <property type="protein sequence ID" value="KAG2178417.1"/>
    <property type="molecule type" value="Genomic_DNA"/>
</dbReference>
<keyword evidence="1" id="KW-0472">Membrane</keyword>
<feature type="transmembrane region" description="Helical" evidence="1">
    <location>
        <begin position="7"/>
        <end position="26"/>
    </location>
</feature>
<protein>
    <submittedName>
        <fullName evidence="2">Uncharacterized protein</fullName>
    </submittedName>
</protein>
<evidence type="ECO:0000313" key="2">
    <source>
        <dbReference type="EMBL" id="KAG2178417.1"/>
    </source>
</evidence>
<keyword evidence="1" id="KW-1133">Transmembrane helix</keyword>
<keyword evidence="1" id="KW-0812">Transmembrane</keyword>
<dbReference type="OrthoDB" id="2244377at2759"/>
<keyword evidence="3" id="KW-1185">Reference proteome</keyword>
<name>A0A8H7UE99_9FUNG</name>
<dbReference type="Proteomes" id="UP000612746">
    <property type="component" value="Unassembled WGS sequence"/>
</dbReference>
<dbReference type="SUPFAM" id="SSF52266">
    <property type="entry name" value="SGNH hydrolase"/>
    <property type="match status" value="1"/>
</dbReference>
<reference evidence="2" key="1">
    <citation type="submission" date="2020-12" db="EMBL/GenBank/DDBJ databases">
        <title>Metabolic potential, ecology and presence of endohyphal bacteria is reflected in genomic diversity of Mucoromycotina.</title>
        <authorList>
            <person name="Muszewska A."/>
            <person name="Okrasinska A."/>
            <person name="Steczkiewicz K."/>
            <person name="Drgas O."/>
            <person name="Orlowska M."/>
            <person name="Perlinska-Lenart U."/>
            <person name="Aleksandrzak-Piekarczyk T."/>
            <person name="Szatraj K."/>
            <person name="Zielenkiewicz U."/>
            <person name="Pilsyk S."/>
            <person name="Malc E."/>
            <person name="Mieczkowski P."/>
            <person name="Kruszewska J.S."/>
            <person name="Biernat P."/>
            <person name="Pawlowska J."/>
        </authorList>
    </citation>
    <scope>NUCLEOTIDE SEQUENCE</scope>
    <source>
        <strain evidence="2">WA0000051536</strain>
    </source>
</reference>
<evidence type="ECO:0000313" key="3">
    <source>
        <dbReference type="Proteomes" id="UP000612746"/>
    </source>
</evidence>
<accession>A0A8H7UE99</accession>
<proteinExistence type="predicted"/>
<gene>
    <name evidence="2" type="ORF">INT44_001569</name>
</gene>
<comment type="caution">
    <text evidence="2">The sequence shown here is derived from an EMBL/GenBank/DDBJ whole genome shotgun (WGS) entry which is preliminary data.</text>
</comment>
<organism evidence="2 3">
    <name type="scientific">Umbelopsis vinacea</name>
    <dbReference type="NCBI Taxonomy" id="44442"/>
    <lineage>
        <taxon>Eukaryota</taxon>
        <taxon>Fungi</taxon>
        <taxon>Fungi incertae sedis</taxon>
        <taxon>Mucoromycota</taxon>
        <taxon>Mucoromycotina</taxon>
        <taxon>Umbelopsidomycetes</taxon>
        <taxon>Umbelopsidales</taxon>
        <taxon>Umbelopsidaceae</taxon>
        <taxon>Umbelopsis</taxon>
    </lineage>
</organism>